<keyword evidence="3" id="KW-0813">Transport</keyword>
<dbReference type="InterPro" id="IPR007690">
    <property type="entry name" value="T2SS_GspM"/>
</dbReference>
<dbReference type="KEGG" id="spai:FPZ24_09775"/>
<reference evidence="11 12" key="1">
    <citation type="submission" date="2019-07" db="EMBL/GenBank/DDBJ databases">
        <title>Full genome sequence of Sphingomonas sp. 4R-6-7(HKS19).</title>
        <authorList>
            <person name="Im W.-T."/>
        </authorList>
    </citation>
    <scope>NUCLEOTIDE SEQUENCE [LARGE SCALE GENOMIC DNA]</scope>
    <source>
        <strain evidence="11 12">HKS19</strain>
    </source>
</reference>
<dbReference type="GO" id="GO:0015627">
    <property type="term" value="C:type II protein secretion system complex"/>
    <property type="evidence" value="ECO:0007669"/>
    <property type="project" value="InterPro"/>
</dbReference>
<keyword evidence="5" id="KW-0997">Cell inner membrane</keyword>
<dbReference type="Gene3D" id="3.30.1360.100">
    <property type="entry name" value="General secretion pathway protein M, EpsM"/>
    <property type="match status" value="1"/>
</dbReference>
<keyword evidence="12" id="KW-1185">Reference proteome</keyword>
<keyword evidence="8 10" id="KW-1133">Transmembrane helix</keyword>
<evidence type="ECO:0000256" key="2">
    <source>
        <dbReference type="ARBA" id="ARBA00010637"/>
    </source>
</evidence>
<dbReference type="AlphaFoldDB" id="A0A5B8LIR9"/>
<dbReference type="OrthoDB" id="7432850at2"/>
<protein>
    <submittedName>
        <fullName evidence="11">Type II secretion system protein M</fullName>
    </submittedName>
</protein>
<dbReference type="InterPro" id="IPR023229">
    <property type="entry name" value="T2SS_M_periplasmic_sf"/>
</dbReference>
<dbReference type="EMBL" id="CP042306">
    <property type="protein sequence ID" value="QDZ07739.1"/>
    <property type="molecule type" value="Genomic_DNA"/>
</dbReference>
<dbReference type="SUPFAM" id="SSF103054">
    <property type="entry name" value="General secretion pathway protein M, EpsM"/>
    <property type="match status" value="1"/>
</dbReference>
<dbReference type="RefSeq" id="WP_146571517.1">
    <property type="nucleotide sequence ID" value="NZ_CP042306.1"/>
</dbReference>
<keyword evidence="9 10" id="KW-0472">Membrane</keyword>
<evidence type="ECO:0000256" key="1">
    <source>
        <dbReference type="ARBA" id="ARBA00004377"/>
    </source>
</evidence>
<evidence type="ECO:0000256" key="3">
    <source>
        <dbReference type="ARBA" id="ARBA00022448"/>
    </source>
</evidence>
<name>A0A5B8LIR9_9SPHN</name>
<keyword evidence="7" id="KW-0653">Protein transport</keyword>
<comment type="similarity">
    <text evidence="2">Belongs to the GSP M family.</text>
</comment>
<evidence type="ECO:0000256" key="4">
    <source>
        <dbReference type="ARBA" id="ARBA00022475"/>
    </source>
</evidence>
<evidence type="ECO:0000313" key="12">
    <source>
        <dbReference type="Proteomes" id="UP000315673"/>
    </source>
</evidence>
<evidence type="ECO:0000256" key="8">
    <source>
        <dbReference type="ARBA" id="ARBA00022989"/>
    </source>
</evidence>
<evidence type="ECO:0000256" key="5">
    <source>
        <dbReference type="ARBA" id="ARBA00022519"/>
    </source>
</evidence>
<comment type="subcellular location">
    <subcellularLocation>
        <location evidence="1">Cell inner membrane</location>
        <topology evidence="1">Single-pass membrane protein</topology>
    </subcellularLocation>
</comment>
<feature type="transmembrane region" description="Helical" evidence="10">
    <location>
        <begin position="20"/>
        <end position="39"/>
    </location>
</feature>
<organism evidence="11 12">
    <name type="scientific">Sphingomonas panacisoli</name>
    <dbReference type="NCBI Taxonomy" id="1813879"/>
    <lineage>
        <taxon>Bacteria</taxon>
        <taxon>Pseudomonadati</taxon>
        <taxon>Pseudomonadota</taxon>
        <taxon>Alphaproteobacteria</taxon>
        <taxon>Sphingomonadales</taxon>
        <taxon>Sphingomonadaceae</taxon>
        <taxon>Sphingomonas</taxon>
    </lineage>
</organism>
<evidence type="ECO:0000313" key="11">
    <source>
        <dbReference type="EMBL" id="QDZ07739.1"/>
    </source>
</evidence>
<evidence type="ECO:0000256" key="6">
    <source>
        <dbReference type="ARBA" id="ARBA00022692"/>
    </source>
</evidence>
<dbReference type="Pfam" id="PF04612">
    <property type="entry name" value="T2SSM"/>
    <property type="match status" value="1"/>
</dbReference>
<evidence type="ECO:0000256" key="10">
    <source>
        <dbReference type="SAM" id="Phobius"/>
    </source>
</evidence>
<proteinExistence type="inferred from homology"/>
<sequence length="157" mass="16999">MIARFRTWFDGRSRREKWMILVMLALLGVTLVWVLVLPIDDALSSARRRNADAAIRLAQTRAQVEAVKTVRRARPEAPTTPLDALVRESASAAGFALDSVAADGAKLRVHLNSARGGALLGWLGDLEGQGVIVDQLNVTDAGNHNVAADITFRKMAS</sequence>
<evidence type="ECO:0000256" key="9">
    <source>
        <dbReference type="ARBA" id="ARBA00023136"/>
    </source>
</evidence>
<evidence type="ECO:0000256" key="7">
    <source>
        <dbReference type="ARBA" id="ARBA00022927"/>
    </source>
</evidence>
<gene>
    <name evidence="11" type="ORF">FPZ24_09775</name>
</gene>
<dbReference type="Proteomes" id="UP000315673">
    <property type="component" value="Chromosome"/>
</dbReference>
<dbReference type="GO" id="GO:0015628">
    <property type="term" value="P:protein secretion by the type II secretion system"/>
    <property type="evidence" value="ECO:0007669"/>
    <property type="project" value="InterPro"/>
</dbReference>
<keyword evidence="6 10" id="KW-0812">Transmembrane</keyword>
<dbReference type="GO" id="GO:0005886">
    <property type="term" value="C:plasma membrane"/>
    <property type="evidence" value="ECO:0007669"/>
    <property type="project" value="UniProtKB-SubCell"/>
</dbReference>
<keyword evidence="4" id="KW-1003">Cell membrane</keyword>
<accession>A0A5B8LIR9</accession>